<dbReference type="EMBL" id="BAABUK010000015">
    <property type="protein sequence ID" value="GAA5812955.1"/>
    <property type="molecule type" value="Genomic_DNA"/>
</dbReference>
<protein>
    <recommendedName>
        <fullName evidence="6">SEC7 domain-containing protein</fullName>
    </recommendedName>
</protein>
<dbReference type="PANTHER" id="PTHR10663">
    <property type="entry name" value="GUANYL-NUCLEOTIDE EXCHANGE FACTOR"/>
    <property type="match status" value="1"/>
</dbReference>
<name>A0ABP9Z1G4_9FUNG</name>
<organism evidence="4 5">
    <name type="scientific">Mucor flavus</name>
    <dbReference type="NCBI Taxonomy" id="439312"/>
    <lineage>
        <taxon>Eukaryota</taxon>
        <taxon>Fungi</taxon>
        <taxon>Fungi incertae sedis</taxon>
        <taxon>Mucoromycota</taxon>
        <taxon>Mucoromycotina</taxon>
        <taxon>Mucoromycetes</taxon>
        <taxon>Mucorales</taxon>
        <taxon>Mucorineae</taxon>
        <taxon>Mucoraceae</taxon>
        <taxon>Mucor</taxon>
    </lineage>
</organism>
<dbReference type="InterPro" id="IPR023394">
    <property type="entry name" value="Sec7_C_sf"/>
</dbReference>
<keyword evidence="1" id="KW-1133">Transmembrane helix</keyword>
<proteinExistence type="predicted"/>
<reference evidence="4 5" key="1">
    <citation type="submission" date="2024-04" db="EMBL/GenBank/DDBJ databases">
        <title>genome sequences of Mucor flavus KT1a and Helicostylum pulchrum KT1b strains isolated from the surface of a dry-aged beef.</title>
        <authorList>
            <person name="Toyotome T."/>
            <person name="Hosono M."/>
            <person name="Torimaru M."/>
            <person name="Fukuda K."/>
            <person name="Mikami N."/>
        </authorList>
    </citation>
    <scope>NUCLEOTIDE SEQUENCE [LARGE SCALE GENOMIC DNA]</scope>
    <source>
        <strain evidence="4 5">KT1a</strain>
    </source>
</reference>
<keyword evidence="1" id="KW-0812">Transmembrane</keyword>
<keyword evidence="1" id="KW-0472">Membrane</keyword>
<gene>
    <name evidence="4" type="ORF">MFLAVUS_006417</name>
</gene>
<sequence length="670" mass="75679">MNSPTQQIINIAFIFLFILTLSPITILLQLSSTYLTIQSLTTHPCSYTEMQKPSTLLKKMICQSSKVTPTVEKAKDTEKEVIAPLKQKSKSLSRFFKKIAKLTPSMKSNKSSTQYKLTFIPITKNEISTSAKSETTELVWYQNKVDSSASQLAQRIWDQDTTVYSNLNKVVEWIGNGKESSNSILQEYMSRFNFSELNVEQAFRNLCSKLYLQGETQQIDRVLVQFADRYFECNPACIFGSTDVIHAIVYSLLLLNTDLHVAQGDYKKMSQSSFVKNTINAMPITQSENTSIKSWSSLRRTTSNTSDVSEQSYAMPRNMSTLSVGSKSWESEIKSMLKQMYTSIRHHQITDPSFSHASSQTKSVSAAIKRSVGSIIKKKSVDSDSETIKSVKSSVSSIMYYQAVASHLQSTELPSSYTSNAPYYKEGMVTRKHLLESRSQKAKNRDWKDCFMIIERSQLRMYKLDYTCNNNSDSDSIGGGNWMSHAQLMRAIDLKHALANALPSGYSAQRQHAFTLQESNGAVHVFQVGSAEQVEEWISTCNYWAARESKEPLVGGVSSMEYGWGHCLGNGSTTVHQWQAPASATINSQLTETDQLEALYSRVQDLTLQLDQHRDIKSKVESHFSGSKVYARAMNNWENKSLYLLREIIKYQNYCNSIEKSLSLQARIMA</sequence>
<evidence type="ECO:0000256" key="1">
    <source>
        <dbReference type="SAM" id="Phobius"/>
    </source>
</evidence>
<accession>A0ABP9Z1G4</accession>
<dbReference type="InterPro" id="IPR035999">
    <property type="entry name" value="Sec7_dom_sf"/>
</dbReference>
<dbReference type="InterPro" id="IPR000904">
    <property type="entry name" value="Sec7_dom"/>
</dbReference>
<evidence type="ECO:0000313" key="5">
    <source>
        <dbReference type="Proteomes" id="UP001473302"/>
    </source>
</evidence>
<dbReference type="SUPFAM" id="SSF50729">
    <property type="entry name" value="PH domain-like"/>
    <property type="match status" value="1"/>
</dbReference>
<comment type="caution">
    <text evidence="4">The sequence shown here is derived from an EMBL/GenBank/DDBJ whole genome shotgun (WGS) entry which is preliminary data.</text>
</comment>
<dbReference type="SMART" id="SM00233">
    <property type="entry name" value="PH"/>
    <property type="match status" value="1"/>
</dbReference>
<dbReference type="InterPro" id="IPR001849">
    <property type="entry name" value="PH_domain"/>
</dbReference>
<keyword evidence="5" id="KW-1185">Reference proteome</keyword>
<feature type="domain" description="PH" evidence="2">
    <location>
        <begin position="428"/>
        <end position="546"/>
    </location>
</feature>
<dbReference type="PANTHER" id="PTHR10663:SF373">
    <property type="entry name" value="PH AND SEC7 DOMAIN-CONTAINING PROTEIN C11E3.11C"/>
    <property type="match status" value="1"/>
</dbReference>
<feature type="domain" description="SEC7" evidence="3">
    <location>
        <begin position="134"/>
        <end position="347"/>
    </location>
</feature>
<dbReference type="Proteomes" id="UP001473302">
    <property type="component" value="Unassembled WGS sequence"/>
</dbReference>
<dbReference type="Gene3D" id="1.10.1000.11">
    <property type="entry name" value="Arf Nucleotide-binding Site Opener,domain 2"/>
    <property type="match status" value="1"/>
</dbReference>
<dbReference type="SUPFAM" id="SSF48425">
    <property type="entry name" value="Sec7 domain"/>
    <property type="match status" value="1"/>
</dbReference>
<dbReference type="InterPro" id="IPR041681">
    <property type="entry name" value="PH_9"/>
</dbReference>
<dbReference type="PROSITE" id="PS50190">
    <property type="entry name" value="SEC7"/>
    <property type="match status" value="1"/>
</dbReference>
<dbReference type="SMART" id="SM00222">
    <property type="entry name" value="Sec7"/>
    <property type="match status" value="1"/>
</dbReference>
<evidence type="ECO:0000259" key="3">
    <source>
        <dbReference type="PROSITE" id="PS50190"/>
    </source>
</evidence>
<dbReference type="InterPro" id="IPR011993">
    <property type="entry name" value="PH-like_dom_sf"/>
</dbReference>
<dbReference type="Pfam" id="PF01369">
    <property type="entry name" value="Sec7"/>
    <property type="match status" value="1"/>
</dbReference>
<evidence type="ECO:0000259" key="2">
    <source>
        <dbReference type="PROSITE" id="PS50003"/>
    </source>
</evidence>
<dbReference type="Pfam" id="PF15410">
    <property type="entry name" value="PH_9"/>
    <property type="match status" value="1"/>
</dbReference>
<feature type="transmembrane region" description="Helical" evidence="1">
    <location>
        <begin position="12"/>
        <end position="35"/>
    </location>
</feature>
<evidence type="ECO:0000313" key="4">
    <source>
        <dbReference type="EMBL" id="GAA5812955.1"/>
    </source>
</evidence>
<dbReference type="PROSITE" id="PS50003">
    <property type="entry name" value="PH_DOMAIN"/>
    <property type="match status" value="1"/>
</dbReference>
<evidence type="ECO:0008006" key="6">
    <source>
        <dbReference type="Google" id="ProtNLM"/>
    </source>
</evidence>
<dbReference type="Gene3D" id="2.30.29.30">
    <property type="entry name" value="Pleckstrin-homology domain (PH domain)/Phosphotyrosine-binding domain (PTB)"/>
    <property type="match status" value="1"/>
</dbReference>